<dbReference type="FunFam" id="1.10.240.10:FF:000001">
    <property type="entry name" value="Tyrosine--tRNA ligase"/>
    <property type="match status" value="1"/>
</dbReference>
<keyword evidence="7 11" id="KW-0648">Protein biosynthesis</keyword>
<dbReference type="AlphaFoldDB" id="A0A0C1MRG2"/>
<evidence type="ECO:0000256" key="2">
    <source>
        <dbReference type="ARBA" id="ARBA00022490"/>
    </source>
</evidence>
<keyword evidence="8 11" id="KW-0030">Aminoacyl-tRNA synthetase</keyword>
<evidence type="ECO:0000313" key="13">
    <source>
        <dbReference type="EMBL" id="KIE04622.1"/>
    </source>
</evidence>
<protein>
    <recommendedName>
        <fullName evidence="11">Tyrosine--tRNA ligase</fullName>
        <ecNumber evidence="11">6.1.1.1</ecNumber>
    </recommendedName>
    <alternativeName>
        <fullName evidence="11">Tyrosyl-tRNA synthetase</fullName>
        <shortName evidence="11">TyrRS</shortName>
    </alternativeName>
</protein>
<comment type="similarity">
    <text evidence="10 11">Belongs to the class-I aminoacyl-tRNA synthetase family. TyrS type 1 subfamily.</text>
</comment>
<dbReference type="Gene3D" id="3.40.50.620">
    <property type="entry name" value="HUPs"/>
    <property type="match status" value="1"/>
</dbReference>
<reference evidence="13 14" key="1">
    <citation type="submission" date="2014-11" db="EMBL/GenBank/DDBJ databases">
        <title>A Rickettsiales Symbiont of Amoebae With Ancient Features.</title>
        <authorList>
            <person name="Schulz F."/>
            <person name="Martijn J."/>
            <person name="Wascher F."/>
            <person name="Kostanjsek R."/>
            <person name="Ettema T.J."/>
            <person name="Horn M."/>
        </authorList>
    </citation>
    <scope>NUCLEOTIDE SEQUENCE [LARGE SCALE GENOMIC DNA]</scope>
    <source>
        <strain evidence="13 14">UWC36</strain>
    </source>
</reference>
<dbReference type="OrthoDB" id="9804243at2"/>
<evidence type="ECO:0000313" key="14">
    <source>
        <dbReference type="Proteomes" id="UP000031258"/>
    </source>
</evidence>
<dbReference type="FunFam" id="3.40.50.620:FF:000008">
    <property type="entry name" value="Tyrosine--tRNA ligase"/>
    <property type="match status" value="1"/>
</dbReference>
<dbReference type="InterPro" id="IPR002305">
    <property type="entry name" value="aa-tRNA-synth_Ic"/>
</dbReference>
<name>A0A0C1MRG2_9RICK</name>
<dbReference type="CDD" id="cd00805">
    <property type="entry name" value="TyrRS_core"/>
    <property type="match status" value="1"/>
</dbReference>
<dbReference type="Proteomes" id="UP000031258">
    <property type="component" value="Unassembled WGS sequence"/>
</dbReference>
<dbReference type="PATRIC" id="fig|86105.3.peg.1554"/>
<dbReference type="GO" id="GO:0005829">
    <property type="term" value="C:cytosol"/>
    <property type="evidence" value="ECO:0007669"/>
    <property type="project" value="TreeGrafter"/>
</dbReference>
<dbReference type="HAMAP" id="MF_02006">
    <property type="entry name" value="Tyr_tRNA_synth_type1"/>
    <property type="match status" value="1"/>
</dbReference>
<dbReference type="InterPro" id="IPR024088">
    <property type="entry name" value="Tyr-tRNA-ligase_bac-type"/>
</dbReference>
<evidence type="ECO:0000256" key="4">
    <source>
        <dbReference type="ARBA" id="ARBA00022741"/>
    </source>
</evidence>
<evidence type="ECO:0000256" key="1">
    <source>
        <dbReference type="ARBA" id="ARBA00004496"/>
    </source>
</evidence>
<sequence length="414" mass="46493">MAKSEFIKIIQERGYFNQCTDLEGLDELMSQSGITAYIGFDCTARSLHIGSLVQIMLFRILQQCGHRPVVLMGGGTTKIGDPSGKDEARKMLTQEDIEENKHSIAQVFSKFINFGDGSNDAIMVDNAEWLESINYIEFLRDYGRHFSVNRMLTFDSVKLRLEREQPLSFLEFNYMILQAYDFVELNKRYGCRLQLGGSDQWGNIINGVDLGRRLKCPELFGITSNLITTSSGAKMGKTAKGAMWLNPDMLSPYDYWQFWRNTEDADVEKFLKMFTELPLSEIKKLAALQDKEINEAKIILANEATKLCHGEAAALSAYETAKKTFEQGAVGENLPVCYVDLAEFNGGIQAFRLFNLSGLAATGAEAKRLIQGSGARINNELINDEHRLITDKFLVNGEMKLSAGKKKHAIIKVK</sequence>
<feature type="binding site" evidence="11">
    <location>
        <position position="37"/>
    </location>
    <ligand>
        <name>L-tyrosine</name>
        <dbReference type="ChEBI" id="CHEBI:58315"/>
    </ligand>
</feature>
<organism evidence="13 14">
    <name type="scientific">Candidatus Jidaibacter acanthamoebae</name>
    <dbReference type="NCBI Taxonomy" id="86105"/>
    <lineage>
        <taxon>Bacteria</taxon>
        <taxon>Pseudomonadati</taxon>
        <taxon>Pseudomonadota</taxon>
        <taxon>Alphaproteobacteria</taxon>
        <taxon>Rickettsiales</taxon>
        <taxon>Candidatus Midichloriaceae</taxon>
        <taxon>Candidatus Jidaibacter</taxon>
    </lineage>
</organism>
<keyword evidence="4 11" id="KW-0547">Nucleotide-binding</keyword>
<dbReference type="EC" id="6.1.1.1" evidence="11"/>
<keyword evidence="5 11" id="KW-0067">ATP-binding</keyword>
<comment type="function">
    <text evidence="11">Catalyzes the attachment of tyrosine to tRNA(Tyr) in a two-step reaction: tyrosine is first activated by ATP to form Tyr-AMP and then transferred to the acceptor end of tRNA(Tyr).</text>
</comment>
<keyword evidence="2 11" id="KW-0963">Cytoplasm</keyword>
<dbReference type="Gene3D" id="1.10.240.10">
    <property type="entry name" value="Tyrosyl-Transfer RNA Synthetase"/>
    <property type="match status" value="1"/>
</dbReference>
<keyword evidence="6 12" id="KW-0694">RNA-binding</keyword>
<feature type="binding site" evidence="11">
    <location>
        <position position="178"/>
    </location>
    <ligand>
        <name>L-tyrosine</name>
        <dbReference type="ChEBI" id="CHEBI:58315"/>
    </ligand>
</feature>
<evidence type="ECO:0000256" key="9">
    <source>
        <dbReference type="ARBA" id="ARBA00048248"/>
    </source>
</evidence>
<gene>
    <name evidence="13" type="primary">tyrS_2</name>
    <name evidence="11" type="synonym">tyrS</name>
    <name evidence="13" type="ORF">NF27_HE00110</name>
</gene>
<dbReference type="SUPFAM" id="SSF55174">
    <property type="entry name" value="Alpha-L RNA-binding motif"/>
    <property type="match status" value="1"/>
</dbReference>
<comment type="subcellular location">
    <subcellularLocation>
        <location evidence="1 11">Cytoplasm</location>
    </subcellularLocation>
</comment>
<evidence type="ECO:0000256" key="3">
    <source>
        <dbReference type="ARBA" id="ARBA00022598"/>
    </source>
</evidence>
<dbReference type="PRINTS" id="PR01040">
    <property type="entry name" value="TRNASYNTHTYR"/>
</dbReference>
<dbReference type="GO" id="GO:0004831">
    <property type="term" value="F:tyrosine-tRNA ligase activity"/>
    <property type="evidence" value="ECO:0007669"/>
    <property type="project" value="UniProtKB-UniRule"/>
</dbReference>
<accession>A0A0C1MRG2</accession>
<evidence type="ECO:0000256" key="6">
    <source>
        <dbReference type="ARBA" id="ARBA00022884"/>
    </source>
</evidence>
<comment type="subunit">
    <text evidence="11">Homodimer.</text>
</comment>
<dbReference type="Pfam" id="PF00579">
    <property type="entry name" value="tRNA-synt_1b"/>
    <property type="match status" value="1"/>
</dbReference>
<dbReference type="InterPro" id="IPR024107">
    <property type="entry name" value="Tyr-tRNA-ligase_bac_1"/>
</dbReference>
<proteinExistence type="inferred from homology"/>
<dbReference type="PROSITE" id="PS50889">
    <property type="entry name" value="S4"/>
    <property type="match status" value="1"/>
</dbReference>
<feature type="short sequence motif" description="'KMSKS' region" evidence="11">
    <location>
        <begin position="234"/>
        <end position="238"/>
    </location>
</feature>
<dbReference type="InterPro" id="IPR036986">
    <property type="entry name" value="S4_RNA-bd_sf"/>
</dbReference>
<dbReference type="SUPFAM" id="SSF52374">
    <property type="entry name" value="Nucleotidylyl transferase"/>
    <property type="match status" value="1"/>
</dbReference>
<evidence type="ECO:0000256" key="10">
    <source>
        <dbReference type="ARBA" id="ARBA00060965"/>
    </source>
</evidence>
<dbReference type="GO" id="GO:0006437">
    <property type="term" value="P:tyrosyl-tRNA aminoacylation"/>
    <property type="evidence" value="ECO:0007669"/>
    <property type="project" value="UniProtKB-UniRule"/>
</dbReference>
<feature type="short sequence motif" description="'HIGH' region" evidence="11">
    <location>
        <begin position="42"/>
        <end position="51"/>
    </location>
</feature>
<dbReference type="PANTHER" id="PTHR11766:SF0">
    <property type="entry name" value="TYROSINE--TRNA LIGASE, MITOCHONDRIAL"/>
    <property type="match status" value="1"/>
</dbReference>
<dbReference type="PANTHER" id="PTHR11766">
    <property type="entry name" value="TYROSYL-TRNA SYNTHETASE"/>
    <property type="match status" value="1"/>
</dbReference>
<dbReference type="RefSeq" id="WP_039458113.1">
    <property type="nucleotide sequence ID" value="NZ_JSWE01000176.1"/>
</dbReference>
<evidence type="ECO:0000256" key="7">
    <source>
        <dbReference type="ARBA" id="ARBA00022917"/>
    </source>
</evidence>
<dbReference type="NCBIfam" id="TIGR00234">
    <property type="entry name" value="tyrS"/>
    <property type="match status" value="1"/>
</dbReference>
<dbReference type="Gene3D" id="3.10.290.10">
    <property type="entry name" value="RNA-binding S4 domain"/>
    <property type="match status" value="1"/>
</dbReference>
<dbReference type="EMBL" id="JSWE01000176">
    <property type="protein sequence ID" value="KIE04622.1"/>
    <property type="molecule type" value="Genomic_DNA"/>
</dbReference>
<keyword evidence="3 11" id="KW-0436">Ligase</keyword>
<dbReference type="InterPro" id="IPR002307">
    <property type="entry name" value="Tyr-tRNA-ligase"/>
</dbReference>
<keyword evidence="14" id="KW-1185">Reference proteome</keyword>
<dbReference type="STRING" id="86105.NF27_HE00110"/>
<dbReference type="GO" id="GO:0003723">
    <property type="term" value="F:RNA binding"/>
    <property type="evidence" value="ECO:0007669"/>
    <property type="project" value="UniProtKB-KW"/>
</dbReference>
<evidence type="ECO:0000256" key="11">
    <source>
        <dbReference type="HAMAP-Rule" id="MF_02006"/>
    </source>
</evidence>
<dbReference type="GO" id="GO:0005524">
    <property type="term" value="F:ATP binding"/>
    <property type="evidence" value="ECO:0007669"/>
    <property type="project" value="UniProtKB-UniRule"/>
</dbReference>
<evidence type="ECO:0000256" key="8">
    <source>
        <dbReference type="ARBA" id="ARBA00023146"/>
    </source>
</evidence>
<comment type="catalytic activity">
    <reaction evidence="9 11">
        <text>tRNA(Tyr) + L-tyrosine + ATP = L-tyrosyl-tRNA(Tyr) + AMP + diphosphate + H(+)</text>
        <dbReference type="Rhea" id="RHEA:10220"/>
        <dbReference type="Rhea" id="RHEA-COMP:9706"/>
        <dbReference type="Rhea" id="RHEA-COMP:9707"/>
        <dbReference type="ChEBI" id="CHEBI:15378"/>
        <dbReference type="ChEBI" id="CHEBI:30616"/>
        <dbReference type="ChEBI" id="CHEBI:33019"/>
        <dbReference type="ChEBI" id="CHEBI:58315"/>
        <dbReference type="ChEBI" id="CHEBI:78442"/>
        <dbReference type="ChEBI" id="CHEBI:78536"/>
        <dbReference type="ChEBI" id="CHEBI:456215"/>
        <dbReference type="EC" id="6.1.1.1"/>
    </reaction>
</comment>
<dbReference type="GO" id="GO:0042803">
    <property type="term" value="F:protein homodimerization activity"/>
    <property type="evidence" value="ECO:0007669"/>
    <property type="project" value="UniProtKB-ARBA"/>
</dbReference>
<evidence type="ECO:0000256" key="12">
    <source>
        <dbReference type="PROSITE-ProRule" id="PRU00182"/>
    </source>
</evidence>
<dbReference type="InterPro" id="IPR014729">
    <property type="entry name" value="Rossmann-like_a/b/a_fold"/>
</dbReference>
<feature type="binding site" evidence="11">
    <location>
        <position position="174"/>
    </location>
    <ligand>
        <name>L-tyrosine</name>
        <dbReference type="ChEBI" id="CHEBI:58315"/>
    </ligand>
</feature>
<comment type="caution">
    <text evidence="13">The sequence shown here is derived from an EMBL/GenBank/DDBJ whole genome shotgun (WGS) entry which is preliminary data.</text>
</comment>
<feature type="binding site" evidence="11">
    <location>
        <position position="237"/>
    </location>
    <ligand>
        <name>ATP</name>
        <dbReference type="ChEBI" id="CHEBI:30616"/>
    </ligand>
</feature>
<evidence type="ECO:0000256" key="5">
    <source>
        <dbReference type="ARBA" id="ARBA00022840"/>
    </source>
</evidence>